<dbReference type="EMBL" id="BAAADN010000019">
    <property type="protein sequence ID" value="GAA0456664.1"/>
    <property type="molecule type" value="Genomic_DNA"/>
</dbReference>
<reference evidence="2" key="3">
    <citation type="submission" date="2023-12" db="EMBL/GenBank/DDBJ databases">
        <authorList>
            <person name="Sun Q."/>
            <person name="Inoue M."/>
        </authorList>
    </citation>
    <scope>NUCLEOTIDE SEQUENCE</scope>
    <source>
        <strain evidence="2">JCM 12289</strain>
    </source>
</reference>
<dbReference type="SMART" id="SM01118">
    <property type="entry name" value="CYTH"/>
    <property type="match status" value="1"/>
</dbReference>
<proteinExistence type="predicted"/>
<dbReference type="SUPFAM" id="SSF55154">
    <property type="entry name" value="CYTH-like phosphatases"/>
    <property type="match status" value="1"/>
</dbReference>
<dbReference type="GeneID" id="71762448"/>
<evidence type="ECO:0000313" key="5">
    <source>
        <dbReference type="Proteomes" id="UP001500962"/>
    </source>
</evidence>
<dbReference type="PANTHER" id="PTHR21028">
    <property type="entry name" value="SI:CH211-156B7.4"/>
    <property type="match status" value="1"/>
</dbReference>
<evidence type="ECO:0000313" key="3">
    <source>
        <dbReference type="EMBL" id="UOO94554.1"/>
    </source>
</evidence>
<dbReference type="KEGG" id="hdo:MUK72_11330"/>
<feature type="domain" description="CYTH" evidence="1">
    <location>
        <begin position="1"/>
        <end position="174"/>
    </location>
</feature>
<dbReference type="Gene3D" id="2.40.320.10">
    <property type="entry name" value="Hypothetical Protein Pfu-838710-001"/>
    <property type="match status" value="1"/>
</dbReference>
<dbReference type="InterPro" id="IPR023577">
    <property type="entry name" value="CYTH_domain"/>
</dbReference>
<dbReference type="AlphaFoldDB" id="A0AAV3SFF8"/>
<keyword evidence="4" id="KW-1185">Reference proteome</keyword>
<dbReference type="NCBIfam" id="TIGR00318">
    <property type="entry name" value="cyaB"/>
    <property type="match status" value="1"/>
</dbReference>
<dbReference type="InterPro" id="IPR008173">
    <property type="entry name" value="Adenylyl_cyclase_CyaB"/>
</dbReference>
<dbReference type="CDD" id="cd07890">
    <property type="entry name" value="CYTH-like_AC_IV-like"/>
    <property type="match status" value="1"/>
</dbReference>
<reference evidence="2" key="1">
    <citation type="journal article" date="2014" name="Int. J. Syst. Evol. Microbiol.">
        <title>Complete genome sequence of Corynebacterium casei LMG S-19264T (=DSM 44701T), isolated from a smear-ripened cheese.</title>
        <authorList>
            <consortium name="US DOE Joint Genome Institute (JGI-PGF)"/>
            <person name="Walter F."/>
            <person name="Albersmeier A."/>
            <person name="Kalinowski J."/>
            <person name="Ruckert C."/>
        </authorList>
    </citation>
    <scope>NUCLEOTIDE SEQUENCE</scope>
    <source>
        <strain evidence="2">JCM 12289</strain>
    </source>
</reference>
<accession>A0AAV3SFF8</accession>
<dbReference type="EMBL" id="CP095005">
    <property type="protein sequence ID" value="UOO94554.1"/>
    <property type="molecule type" value="Genomic_DNA"/>
</dbReference>
<reference evidence="3" key="2">
    <citation type="submission" date="2022-04" db="EMBL/GenBank/DDBJ databases">
        <title>Sequencing and genomic assembly of Halococcus dombrowskii.</title>
        <authorList>
            <person name="Lim S.W."/>
            <person name="MacLea K.S."/>
        </authorList>
    </citation>
    <scope>NUCLEOTIDE SEQUENCE</scope>
    <source>
        <strain evidence="3">H4</strain>
    </source>
</reference>
<evidence type="ECO:0000313" key="2">
    <source>
        <dbReference type="EMBL" id="GAA0456664.1"/>
    </source>
</evidence>
<dbReference type="PROSITE" id="PS51707">
    <property type="entry name" value="CYTH"/>
    <property type="match status" value="1"/>
</dbReference>
<protein>
    <submittedName>
        <fullName evidence="2">Class IV adenylate cyclase</fullName>
    </submittedName>
</protein>
<dbReference type="InterPro" id="IPR033469">
    <property type="entry name" value="CYTH-like_dom_sf"/>
</dbReference>
<evidence type="ECO:0000259" key="1">
    <source>
        <dbReference type="PROSITE" id="PS51707"/>
    </source>
</evidence>
<organism evidence="2 5">
    <name type="scientific">Halococcus dombrowskii</name>
    <dbReference type="NCBI Taxonomy" id="179637"/>
    <lineage>
        <taxon>Archaea</taxon>
        <taxon>Methanobacteriati</taxon>
        <taxon>Methanobacteriota</taxon>
        <taxon>Stenosarchaea group</taxon>
        <taxon>Halobacteria</taxon>
        <taxon>Halobacteriales</taxon>
        <taxon>Halococcaceae</taxon>
        <taxon>Halococcus</taxon>
    </lineage>
</organism>
<dbReference type="PANTHER" id="PTHR21028:SF2">
    <property type="entry name" value="CYTH DOMAIN-CONTAINING PROTEIN"/>
    <property type="match status" value="1"/>
</dbReference>
<name>A0AAV3SFF8_HALDO</name>
<sequence length="184" mass="20377">MYEVECKVASPHEPVRERLSTLDADAAGTVKQVDTYYDAPHRSFPETDEALRIRREDDGARLTYKGPLVDARSKTRTEHETVIGSAEEMANVLDALGFTPAATVEKTREKFRCRDYTVALDSVAGLGTFVEVEGEAEVEDEIERVRDGARGLLAALDCDPGEQIRTSYLELLSAAETDDRPPNE</sequence>
<dbReference type="Proteomes" id="UP001500962">
    <property type="component" value="Unassembled WGS sequence"/>
</dbReference>
<dbReference type="Pfam" id="PF01928">
    <property type="entry name" value="CYTH"/>
    <property type="match status" value="1"/>
</dbReference>
<dbReference type="Proteomes" id="UP000830542">
    <property type="component" value="Chromosome"/>
</dbReference>
<gene>
    <name evidence="2" type="primary">cyaB</name>
    <name evidence="2" type="ORF">GCM10008985_10860</name>
    <name evidence="3" type="ORF">MUK72_11330</name>
</gene>
<evidence type="ECO:0000313" key="4">
    <source>
        <dbReference type="Proteomes" id="UP000830542"/>
    </source>
</evidence>
<dbReference type="RefSeq" id="WP_244700615.1">
    <property type="nucleotide sequence ID" value="NZ_BAAADN010000019.1"/>
</dbReference>